<evidence type="ECO:0000256" key="5">
    <source>
        <dbReference type="ARBA" id="ARBA00022553"/>
    </source>
</evidence>
<feature type="active site" description="Proton acceptor" evidence="12">
    <location>
        <position position="173"/>
    </location>
</feature>
<dbReference type="InterPro" id="IPR008271">
    <property type="entry name" value="Ser/Thr_kinase_AS"/>
</dbReference>
<dbReference type="PROSITE" id="PS50011">
    <property type="entry name" value="PROTEIN_KINASE_DOM"/>
    <property type="match status" value="1"/>
</dbReference>
<comment type="subcellular location">
    <subcellularLocation>
        <location evidence="1">Bud neck</location>
    </subcellularLocation>
</comment>
<dbReference type="GO" id="GO:0032161">
    <property type="term" value="C:cleavage apparatus septin structure"/>
    <property type="evidence" value="ECO:0007669"/>
    <property type="project" value="UniProtKB-ARBA"/>
</dbReference>
<feature type="compositionally biased region" description="Polar residues" evidence="16">
    <location>
        <begin position="1215"/>
        <end position="1224"/>
    </location>
</feature>
<dbReference type="InParanoid" id="A0A1E5RH66"/>
<feature type="binding site" evidence="13">
    <location>
        <begin position="177"/>
        <end position="178"/>
    </location>
    <ligand>
        <name>ATP</name>
        <dbReference type="ChEBI" id="CHEBI:30616"/>
    </ligand>
</feature>
<dbReference type="GO" id="GO:0005940">
    <property type="term" value="C:septin ring"/>
    <property type="evidence" value="ECO:0007669"/>
    <property type="project" value="UniProtKB-ARBA"/>
</dbReference>
<reference evidence="19" key="1">
    <citation type="journal article" date="2016" name="Genome Announc.">
        <title>Genome sequences of three species of Hanseniaspora isolated from spontaneous wine fermentations.</title>
        <authorList>
            <person name="Sternes P.R."/>
            <person name="Lee D."/>
            <person name="Kutyna D.R."/>
            <person name="Borneman A.R."/>
        </authorList>
    </citation>
    <scope>NUCLEOTIDE SEQUENCE [LARGE SCALE GENOMIC DNA]</scope>
    <source>
        <strain evidence="19">AWRI3579</strain>
    </source>
</reference>
<protein>
    <recommendedName>
        <fullName evidence="3">non-specific serine/threonine protein kinase</fullName>
        <ecNumber evidence="3">2.7.11.1</ecNumber>
    </recommendedName>
</protein>
<evidence type="ECO:0000256" key="10">
    <source>
        <dbReference type="ARBA" id="ARBA00047899"/>
    </source>
</evidence>
<feature type="binding site" evidence="13">
    <location>
        <position position="191"/>
    </location>
    <ligand>
        <name>ATP</name>
        <dbReference type="ChEBI" id="CHEBI:30616"/>
    </ligand>
</feature>
<dbReference type="OrthoDB" id="504170at2759"/>
<feature type="region of interest" description="Disordered" evidence="16">
    <location>
        <begin position="1070"/>
        <end position="1167"/>
    </location>
</feature>
<evidence type="ECO:0000256" key="6">
    <source>
        <dbReference type="ARBA" id="ARBA00022679"/>
    </source>
</evidence>
<feature type="compositionally biased region" description="Low complexity" evidence="16">
    <location>
        <begin position="536"/>
        <end position="551"/>
    </location>
</feature>
<feature type="compositionally biased region" description="Polar residues" evidence="16">
    <location>
        <begin position="1232"/>
        <end position="1254"/>
    </location>
</feature>
<evidence type="ECO:0000256" key="13">
    <source>
        <dbReference type="PIRSR" id="PIRSR630616-2"/>
    </source>
</evidence>
<evidence type="ECO:0000256" key="11">
    <source>
        <dbReference type="ARBA" id="ARBA00048679"/>
    </source>
</evidence>
<dbReference type="InterPro" id="IPR030616">
    <property type="entry name" value="Aur-like"/>
</dbReference>
<feature type="binding site" evidence="13 15">
    <location>
        <position position="65"/>
    </location>
    <ligand>
        <name>ATP</name>
        <dbReference type="ChEBI" id="CHEBI:30616"/>
    </ligand>
</feature>
<dbReference type="FunCoup" id="A0A1E5RH66">
    <property type="interactions" value="314"/>
</dbReference>
<feature type="compositionally biased region" description="Low complexity" evidence="16">
    <location>
        <begin position="505"/>
        <end position="528"/>
    </location>
</feature>
<dbReference type="SUPFAM" id="SSF56112">
    <property type="entry name" value="Protein kinase-like (PK-like)"/>
    <property type="match status" value="1"/>
</dbReference>
<feature type="region of interest" description="Disordered" evidence="16">
    <location>
        <begin position="1181"/>
        <end position="1308"/>
    </location>
</feature>
<dbReference type="CDD" id="cd14081">
    <property type="entry name" value="STKc_BRSK1_2"/>
    <property type="match status" value="1"/>
</dbReference>
<keyword evidence="9 13" id="KW-0067">ATP-binding</keyword>
<feature type="compositionally biased region" description="Low complexity" evidence="16">
    <location>
        <begin position="429"/>
        <end position="454"/>
    </location>
</feature>
<feature type="region of interest" description="Disordered" evidence="16">
    <location>
        <begin position="1"/>
        <end position="38"/>
    </location>
</feature>
<dbReference type="Gene3D" id="1.10.510.10">
    <property type="entry name" value="Transferase(Phosphotransferase) domain 1"/>
    <property type="match status" value="1"/>
</dbReference>
<gene>
    <name evidence="18" type="ORF">AWRI3579_g1608</name>
</gene>
<dbReference type="InterPro" id="IPR011009">
    <property type="entry name" value="Kinase-like_dom_sf"/>
</dbReference>
<keyword evidence="5" id="KW-0597">Phosphoprotein</keyword>
<organism evidence="18 19">
    <name type="scientific">Hanseniaspora osmophila</name>
    <dbReference type="NCBI Taxonomy" id="56408"/>
    <lineage>
        <taxon>Eukaryota</taxon>
        <taxon>Fungi</taxon>
        <taxon>Dikarya</taxon>
        <taxon>Ascomycota</taxon>
        <taxon>Saccharomycotina</taxon>
        <taxon>Saccharomycetes</taxon>
        <taxon>Saccharomycodales</taxon>
        <taxon>Saccharomycodaceae</taxon>
        <taxon>Hanseniaspora</taxon>
    </lineage>
</organism>
<evidence type="ECO:0000256" key="9">
    <source>
        <dbReference type="ARBA" id="ARBA00022840"/>
    </source>
</evidence>
<evidence type="ECO:0000259" key="17">
    <source>
        <dbReference type="PROSITE" id="PS50011"/>
    </source>
</evidence>
<feature type="compositionally biased region" description="Polar residues" evidence="16">
    <location>
        <begin position="931"/>
        <end position="950"/>
    </location>
</feature>
<dbReference type="EC" id="2.7.11.1" evidence="3"/>
<feature type="compositionally biased region" description="Basic and acidic residues" evidence="16">
    <location>
        <begin position="1181"/>
        <end position="1198"/>
    </location>
</feature>
<dbReference type="InterPro" id="IPR000719">
    <property type="entry name" value="Prot_kinase_dom"/>
</dbReference>
<dbReference type="EMBL" id="LPNM01000006">
    <property type="protein sequence ID" value="OEJ86249.1"/>
    <property type="molecule type" value="Genomic_DNA"/>
</dbReference>
<feature type="compositionally biased region" description="Polar residues" evidence="16">
    <location>
        <begin position="560"/>
        <end position="607"/>
    </location>
</feature>
<comment type="caution">
    <text evidence="18">The sequence shown here is derived from an EMBL/GenBank/DDBJ whole genome shotgun (WGS) entry which is preliminary data.</text>
</comment>
<comment type="similarity">
    <text evidence="2">Belongs to the protein kinase superfamily. CAMK Ser/Thr protein kinase family. NIM1 subfamily.</text>
</comment>
<dbReference type="InterPro" id="IPR031850">
    <property type="entry name" value="Fungal_KA1_dom"/>
</dbReference>
<evidence type="ECO:0000256" key="4">
    <source>
        <dbReference type="ARBA" id="ARBA00022527"/>
    </source>
</evidence>
<evidence type="ECO:0000256" key="8">
    <source>
        <dbReference type="ARBA" id="ARBA00022777"/>
    </source>
</evidence>
<dbReference type="PANTHER" id="PTHR24350">
    <property type="entry name" value="SERINE/THREONINE-PROTEIN KINASE IAL-RELATED"/>
    <property type="match status" value="1"/>
</dbReference>
<evidence type="ECO:0000256" key="3">
    <source>
        <dbReference type="ARBA" id="ARBA00012513"/>
    </source>
</evidence>
<feature type="compositionally biased region" description="Basic and acidic residues" evidence="16">
    <location>
        <begin position="808"/>
        <end position="820"/>
    </location>
</feature>
<keyword evidence="4" id="KW-0723">Serine/threonine-protein kinase</keyword>
<evidence type="ECO:0000256" key="1">
    <source>
        <dbReference type="ARBA" id="ARBA00004266"/>
    </source>
</evidence>
<keyword evidence="19" id="KW-1185">Reference proteome</keyword>
<feature type="cross-link" description="Glycyl lysine isopeptide (Lys-Gly) (interchain with G-Cter in SUMO2)" evidence="14">
    <location>
        <position position="175"/>
    </location>
</feature>
<feature type="compositionally biased region" description="Basic residues" evidence="16">
    <location>
        <begin position="1075"/>
        <end position="1091"/>
    </location>
</feature>
<dbReference type="InterPro" id="IPR017441">
    <property type="entry name" value="Protein_kinase_ATP_BS"/>
</dbReference>
<feature type="compositionally biased region" description="Polar residues" evidence="16">
    <location>
        <begin position="12"/>
        <end position="33"/>
    </location>
</feature>
<evidence type="ECO:0000256" key="15">
    <source>
        <dbReference type="PROSITE-ProRule" id="PRU10141"/>
    </source>
</evidence>
<evidence type="ECO:0000256" key="16">
    <source>
        <dbReference type="SAM" id="MobiDB-lite"/>
    </source>
</evidence>
<comment type="catalytic activity">
    <reaction evidence="11">
        <text>L-seryl-[protein] + ATP = O-phospho-L-seryl-[protein] + ADP + H(+)</text>
        <dbReference type="Rhea" id="RHEA:17989"/>
        <dbReference type="Rhea" id="RHEA-COMP:9863"/>
        <dbReference type="Rhea" id="RHEA-COMP:11604"/>
        <dbReference type="ChEBI" id="CHEBI:15378"/>
        <dbReference type="ChEBI" id="CHEBI:29999"/>
        <dbReference type="ChEBI" id="CHEBI:30616"/>
        <dbReference type="ChEBI" id="CHEBI:83421"/>
        <dbReference type="ChEBI" id="CHEBI:456216"/>
        <dbReference type="EC" id="2.7.11.1"/>
    </reaction>
</comment>
<feature type="compositionally biased region" description="Basic and acidic residues" evidence="16">
    <location>
        <begin position="845"/>
        <end position="858"/>
    </location>
</feature>
<feature type="compositionally biased region" description="Low complexity" evidence="16">
    <location>
        <begin position="1412"/>
        <end position="1424"/>
    </location>
</feature>
<dbReference type="InterPro" id="IPR043024">
    <property type="entry name" value="KA1_sf_fungal"/>
</dbReference>
<keyword evidence="8 18" id="KW-0418">Kinase</keyword>
<comment type="catalytic activity">
    <reaction evidence="10">
        <text>L-threonyl-[protein] + ATP = O-phospho-L-threonyl-[protein] + ADP + H(+)</text>
        <dbReference type="Rhea" id="RHEA:46608"/>
        <dbReference type="Rhea" id="RHEA-COMP:11060"/>
        <dbReference type="Rhea" id="RHEA-COMP:11605"/>
        <dbReference type="ChEBI" id="CHEBI:15378"/>
        <dbReference type="ChEBI" id="CHEBI:30013"/>
        <dbReference type="ChEBI" id="CHEBI:30616"/>
        <dbReference type="ChEBI" id="CHEBI:61977"/>
        <dbReference type="ChEBI" id="CHEBI:456216"/>
        <dbReference type="EC" id="2.7.11.1"/>
    </reaction>
</comment>
<feature type="compositionally biased region" description="Basic and acidic residues" evidence="16">
    <location>
        <begin position="1143"/>
        <end position="1164"/>
    </location>
</feature>
<evidence type="ECO:0000256" key="2">
    <source>
        <dbReference type="ARBA" id="ARBA00010791"/>
    </source>
</evidence>
<feature type="region of interest" description="Disordered" evidence="16">
    <location>
        <begin position="1352"/>
        <end position="1375"/>
    </location>
</feature>
<feature type="domain" description="Protein kinase" evidence="17">
    <location>
        <begin position="36"/>
        <end position="304"/>
    </location>
</feature>
<keyword evidence="6" id="KW-0808">Transferase</keyword>
<feature type="compositionally biased region" description="Acidic residues" evidence="16">
    <location>
        <begin position="990"/>
        <end position="1013"/>
    </location>
</feature>
<evidence type="ECO:0000313" key="18">
    <source>
        <dbReference type="EMBL" id="OEJ86249.1"/>
    </source>
</evidence>
<evidence type="ECO:0000256" key="12">
    <source>
        <dbReference type="PIRSR" id="PIRSR630616-1"/>
    </source>
</evidence>
<dbReference type="GO" id="GO:0004674">
    <property type="term" value="F:protein serine/threonine kinase activity"/>
    <property type="evidence" value="ECO:0007669"/>
    <property type="project" value="UniProtKB-KW"/>
</dbReference>
<dbReference type="STRING" id="56408.A0A1E5RH66"/>
<sequence length="1552" mass="173450">MNDVQEQHTRQNETTTNNPTTHSKHVQNTSSQIGPWKMGKTLGFGSSGKVRMAINTKTHQHAAVKIVSKSLFTKSQTNTSTIVEDQDNDFLPYGIEREIIIMKLLNHPNVLRLYDVWETDTDLYMVLEYVERGELFNLLVEQGPLGEKEAVRFFRQIIIGISYCHALGIVHRDLKPENLLLDHKLNIKIADFGMAALETKDKLLETSCGSPHYAAPEIVSGMPYHGFESDVWSCGVILYALLTGRLPFDEEDGNIRKLLLKVQKGKFSMPSNISPDARDLLSKILTVDAKQRIGTREILKHPLLKKYPNMKDSKSIKNLPREDTYLNPLANGGSENIDQSILNNLIVLWHGKKREEIVKSLKDPGANLEKTFYALLYNFKINVQLQNQLSSSQEELEEQKKQQKSQQHGQSNHTQQDMPKAKTPSPQKQQRLSVYQNQQQQQQQSAKQPQPQQSAHHTHSHRAAPGNGNSVSPPKQSGNTKKRLSTISVSSSHRRPISFIKPNGTSSSSHNLVTTSSSSNSTPSAHSLGSTPVKRTVTTSSHSASSSMDSVPPVPRNLLESYTSSTPNTSLTDNEVSTLTVDNSTSTNDTVLTQGSSFENRSSSPVPTANGVASGHAPSVPVSSIVSNPKRISRTISKRFSRSGSRASLYGGTGSNGSYGTLINPQTKLKHGSITTKLIATYAKLSELQDEEWGYIEQETRRTSQTFATLIDEVFEYEKHEQIRKEKLELQRKLKESKLREEQEKLQKQRDLLEQEKQELKIQEEQERLVKKKQISRDRLQKMEQKKRELEKMIARLREGIDGEADNSDDHESVSNKETDDLTSVETADNDRETETGPGEEEQMEKESESGFKIEDYGRQSPTEQTQPRDDAYELNGYSEGQNANTEKRFESGQENVNNYRSISEPTPAQKRLSNSDAFVKPGATGKHSALDNNILRSTQKRSFSLNTRPVSRLDPGLAAFEDHNNRNSRISAASQRKKSFRKSTISTVEESESGSDYDNDNEDDDDDEGYTTIIDEDEVERRIVESLRRSKFLGSQFDLAMKLAGGNNVSAASKRKSILKPNNHAAETIVAHGGSKKQTKSKAKNSKKTKKLESKQNKRGMLSASSSMTNLAEKSEPLENMDSEMEPSEGHTKLSEVTVPEVTRKSNDQEADKSHKSSVDKKRLSVLSLYSTKQSYRDLAAELKNDTNDTSTEKLENPKPATSDEEQFVFDDNAVQNTDSTAQPDEKKVQPSEQVNQSTVSDGMVQSRSSQVRLNFADRFKAKQSPAIKQEANNNENKTDEEVDDTPVQRKVELPTLPPLDKSSTHATGLGLVSQVDSTKPADSLVKDAESASANVTEPLVIDKNTNRTTMNSARPIENKETSASKPEPMKSIPKKKSGIFRLFSSPTKEAAKETVKNENNTKSSFYGNEQQQKNANQPAQKPSSSAIVHGDSFVKIICNAKSPTLSQLKLLNIIYEKLCQWERSKVGLKNVKMNSRQYLIRGKISNDNILSLRSTTFQILCSIDTSRSHQANGANAQNIIIVNKLSGSNKTFHKFTFEFENFLKNQDIVR</sequence>
<keyword evidence="7 13" id="KW-0547">Nucleotide-binding</keyword>
<feature type="compositionally biased region" description="Basic and acidic residues" evidence="16">
    <location>
        <begin position="1"/>
        <end position="11"/>
    </location>
</feature>
<dbReference type="Gene3D" id="3.30.310.220">
    <property type="entry name" value="Fungal kinase associated-1 domain"/>
    <property type="match status" value="1"/>
</dbReference>
<feature type="compositionally biased region" description="Polar residues" evidence="16">
    <location>
        <begin position="1399"/>
        <end position="1411"/>
    </location>
</feature>
<dbReference type="GO" id="GO:0005524">
    <property type="term" value="F:ATP binding"/>
    <property type="evidence" value="ECO:0007669"/>
    <property type="project" value="UniProtKB-UniRule"/>
</dbReference>
<feature type="compositionally biased region" description="Polar residues" evidence="16">
    <location>
        <begin position="1104"/>
        <end position="1113"/>
    </location>
</feature>
<feature type="compositionally biased region" description="Polar residues" evidence="16">
    <location>
        <begin position="467"/>
        <end position="491"/>
    </location>
</feature>
<dbReference type="Pfam" id="PF16797">
    <property type="entry name" value="Fungal_KA1"/>
    <property type="match status" value="1"/>
</dbReference>
<evidence type="ECO:0000256" key="14">
    <source>
        <dbReference type="PIRSR" id="PIRSR630616-3"/>
    </source>
</evidence>
<dbReference type="Proteomes" id="UP000095728">
    <property type="component" value="Unassembled WGS sequence"/>
</dbReference>
<evidence type="ECO:0000256" key="7">
    <source>
        <dbReference type="ARBA" id="ARBA00022741"/>
    </source>
</evidence>
<feature type="compositionally biased region" description="Polar residues" evidence="16">
    <location>
        <begin position="408"/>
        <end position="417"/>
    </location>
</feature>
<dbReference type="Pfam" id="PF00069">
    <property type="entry name" value="Pkinase"/>
    <property type="match status" value="1"/>
</dbReference>
<dbReference type="PROSITE" id="PS00107">
    <property type="entry name" value="PROTEIN_KINASE_ATP"/>
    <property type="match status" value="1"/>
</dbReference>
<feature type="region of interest" description="Disordered" evidence="16">
    <location>
        <begin position="392"/>
        <end position="626"/>
    </location>
</feature>
<feature type="compositionally biased region" description="Polar residues" evidence="16">
    <location>
        <begin position="893"/>
        <end position="917"/>
    </location>
</feature>
<name>A0A1E5RH66_9ASCO</name>
<dbReference type="GO" id="GO:0000399">
    <property type="term" value="C:cellular bud neck septin structure"/>
    <property type="evidence" value="ECO:0007669"/>
    <property type="project" value="UniProtKB-ARBA"/>
</dbReference>
<dbReference type="FunFam" id="1.10.510.10:FF:000394">
    <property type="entry name" value="Serine/threonine-protein kinase HSL1"/>
    <property type="match status" value="1"/>
</dbReference>
<feature type="region of interest" description="Disordered" evidence="16">
    <location>
        <begin position="798"/>
        <end position="1013"/>
    </location>
</feature>
<dbReference type="SMART" id="SM00220">
    <property type="entry name" value="S_TKc"/>
    <property type="match status" value="1"/>
</dbReference>
<feature type="region of interest" description="Disordered" evidence="16">
    <location>
        <begin position="1390"/>
        <end position="1426"/>
    </location>
</feature>
<accession>A0A1E5RH66</accession>
<dbReference type="PROSITE" id="PS00108">
    <property type="entry name" value="PROTEIN_KINASE_ST"/>
    <property type="match status" value="1"/>
</dbReference>
<dbReference type="GO" id="GO:0044879">
    <property type="term" value="P:mitotic morphogenesis checkpoint signaling"/>
    <property type="evidence" value="ECO:0007669"/>
    <property type="project" value="UniProtKB-ARBA"/>
</dbReference>
<proteinExistence type="inferred from homology"/>
<evidence type="ECO:0000313" key="19">
    <source>
        <dbReference type="Proteomes" id="UP000095728"/>
    </source>
</evidence>